<evidence type="ECO:0000313" key="4">
    <source>
        <dbReference type="Proteomes" id="UP000626180"/>
    </source>
</evidence>
<keyword evidence="2" id="KW-0418">Kinase</keyword>
<dbReference type="PANTHER" id="PTHR34822">
    <property type="entry name" value="GRPB DOMAIN PROTEIN (AFU_ORTHOLOGUE AFUA_1G01530)"/>
    <property type="match status" value="1"/>
</dbReference>
<dbReference type="AlphaFoldDB" id="A0A2X2D718"/>
<dbReference type="SUPFAM" id="SSF81301">
    <property type="entry name" value="Nucleotidyltransferase"/>
    <property type="match status" value="1"/>
</dbReference>
<dbReference type="GO" id="GO:0016301">
    <property type="term" value="F:kinase activity"/>
    <property type="evidence" value="ECO:0007669"/>
    <property type="project" value="UniProtKB-KW"/>
</dbReference>
<dbReference type="EMBL" id="UAUF01000014">
    <property type="protein sequence ID" value="SPZ13426.1"/>
    <property type="molecule type" value="Genomic_DNA"/>
</dbReference>
<name>A0A2X2D718_PSELU</name>
<dbReference type="Proteomes" id="UP000250443">
    <property type="component" value="Unassembled WGS sequence"/>
</dbReference>
<dbReference type="Gene3D" id="3.30.460.10">
    <property type="entry name" value="Beta Polymerase, domain 2"/>
    <property type="match status" value="1"/>
</dbReference>
<dbReference type="EMBL" id="JADMCD010000012">
    <property type="protein sequence ID" value="MBF8642902.1"/>
    <property type="molecule type" value="Genomic_DNA"/>
</dbReference>
<reference evidence="1 4" key="2">
    <citation type="submission" date="2020-10" db="EMBL/GenBank/DDBJ databases">
        <title>Genome sequences of Pseudomonas isolates.</title>
        <authorList>
            <person name="Wessels L."/>
            <person name="Reich F."/>
            <person name="Hammerl J."/>
        </authorList>
    </citation>
    <scope>NUCLEOTIDE SEQUENCE [LARGE SCALE GENOMIC DNA]</scope>
    <source>
        <strain evidence="1 4">20-MO00624-0</strain>
    </source>
</reference>
<evidence type="ECO:0000313" key="3">
    <source>
        <dbReference type="Proteomes" id="UP000250443"/>
    </source>
</evidence>
<gene>
    <name evidence="1" type="ORF">IRZ65_19730</name>
    <name evidence="2" type="ORF">NCTC11842_05168</name>
</gene>
<evidence type="ECO:0000313" key="2">
    <source>
        <dbReference type="EMBL" id="SPZ13426.1"/>
    </source>
</evidence>
<accession>A0A2X2D718</accession>
<reference evidence="2 3" key="1">
    <citation type="submission" date="2018-06" db="EMBL/GenBank/DDBJ databases">
        <authorList>
            <consortium name="Pathogen Informatics"/>
            <person name="Doyle S."/>
        </authorList>
    </citation>
    <scope>NUCLEOTIDE SEQUENCE [LARGE SCALE GENOMIC DNA]</scope>
    <source>
        <strain evidence="2 3">NCTC11842</strain>
    </source>
</reference>
<protein>
    <submittedName>
        <fullName evidence="2">Dephospho-CoA kinase/protein folding accessory domain-containing protein</fullName>
    </submittedName>
    <submittedName>
        <fullName evidence="1">GrpB family protein</fullName>
    </submittedName>
</protein>
<dbReference type="PANTHER" id="PTHR34822:SF1">
    <property type="entry name" value="GRPB FAMILY PROTEIN"/>
    <property type="match status" value="1"/>
</dbReference>
<organism evidence="2 3">
    <name type="scientific">Pseudomonas luteola</name>
    <dbReference type="NCBI Taxonomy" id="47886"/>
    <lineage>
        <taxon>Bacteria</taxon>
        <taxon>Pseudomonadati</taxon>
        <taxon>Pseudomonadota</taxon>
        <taxon>Gammaproteobacteria</taxon>
        <taxon>Pseudomonadales</taxon>
        <taxon>Pseudomonadaceae</taxon>
        <taxon>Pseudomonas</taxon>
    </lineage>
</organism>
<sequence length="173" mass="19838">MAIVVVSPYSHEWPKAFCAIREELLHVLSPCTMEIEHVGSTSVPGLAAKPVLDILVGARSLTAIESKVPDLVSAGYEYVARYERELPNRRYFVKSTGPLRVHVHAVELGSAFWIEHLVFRNLLRSDRVRFGRPTRNSSLVWRRNIHRTRAPIKRQRSLSSSWHWQLLKCDDVS</sequence>
<dbReference type="Pfam" id="PF04229">
    <property type="entry name" value="GrpB"/>
    <property type="match status" value="1"/>
</dbReference>
<dbReference type="InterPro" id="IPR043519">
    <property type="entry name" value="NT_sf"/>
</dbReference>
<keyword evidence="4" id="KW-1185">Reference proteome</keyword>
<dbReference type="Proteomes" id="UP000626180">
    <property type="component" value="Unassembled WGS sequence"/>
</dbReference>
<dbReference type="InterPro" id="IPR007344">
    <property type="entry name" value="GrpB/CoaE"/>
</dbReference>
<evidence type="ECO:0000313" key="1">
    <source>
        <dbReference type="EMBL" id="MBF8642902.1"/>
    </source>
</evidence>
<keyword evidence="2" id="KW-0808">Transferase</keyword>
<proteinExistence type="predicted"/>